<evidence type="ECO:0000256" key="3">
    <source>
        <dbReference type="ARBA" id="ARBA00022989"/>
    </source>
</evidence>
<dbReference type="CDD" id="cd03386">
    <property type="entry name" value="PAP2_Aur1_like"/>
    <property type="match status" value="1"/>
</dbReference>
<keyword evidence="4 5" id="KW-0472">Membrane</keyword>
<sequence>IATRTQIRCLENHINDLEFLQNNMVSCVCFLDVEGPQVTPTLSNTNGHNGHTTAELTKNDRILRADDDYYDKERSQTIKTWSESVLLSLTSPFRDKNPKHHTHYTTATLYHHHQPQNGSIATYENYGEDSSYNSALKSDIHNVNTVNDYSNQYQTIGRKYTNGSISYNDNEDVVITLPKPFVSETPNSLTNSTTDVSLLLPVTSLPPLSPIKRFIKEHAISLLIPSIFYFAWFVFIVGYTILHIVVYFLMLVLYLFNDKTRRFVLAFLPYMIYLLVYDSLRVVPNYSVSNIHTEDIYNIEKKLFGVYSNKKLLTLNEYFRIHHIGILDVLTGVLYLHWIPIPLLYSFYLYRNKRKRDGLDFAITFLLTNLIGFIIYYIIPTASNRFQCYSLFLRPPWYVELYGSQIKTNVSGNPAGFIYFEQITGLKIFSGMYAKNANVFAAIPSLHAAYPVLCVLYGNLSKKLWLQILFVLLTLGIWFSAVYSRHHYVLDVLSGGLCSVSAYFIYKILSTKVAWVIKFLNNYEKVI</sequence>
<dbReference type="OrthoDB" id="5784at2759"/>
<dbReference type="GO" id="GO:0016020">
    <property type="term" value="C:membrane"/>
    <property type="evidence" value="ECO:0007669"/>
    <property type="project" value="UniProtKB-SubCell"/>
</dbReference>
<evidence type="ECO:0000313" key="7">
    <source>
        <dbReference type="EMBL" id="CAF1532053.1"/>
    </source>
</evidence>
<keyword evidence="3 5" id="KW-1133">Transmembrane helix</keyword>
<accession>A0A815VLJ9</accession>
<feature type="domain" description="Phosphatidic acid phosphatase type 2/haloperoxidase" evidence="6">
    <location>
        <begin position="370"/>
        <end position="507"/>
    </location>
</feature>
<gene>
    <name evidence="7" type="ORF">GPM918_LOCUS38111</name>
    <name evidence="8" type="ORF">SRO942_LOCUS38912</name>
</gene>
<dbReference type="PANTHER" id="PTHR31310">
    <property type="match status" value="1"/>
</dbReference>
<dbReference type="SMART" id="SM00014">
    <property type="entry name" value="acidPPc"/>
    <property type="match status" value="1"/>
</dbReference>
<dbReference type="InterPro" id="IPR026841">
    <property type="entry name" value="Aur1/Ipt1"/>
</dbReference>
<evidence type="ECO:0000256" key="5">
    <source>
        <dbReference type="SAM" id="Phobius"/>
    </source>
</evidence>
<organism evidence="7 9">
    <name type="scientific">Didymodactylos carnosus</name>
    <dbReference type="NCBI Taxonomy" id="1234261"/>
    <lineage>
        <taxon>Eukaryota</taxon>
        <taxon>Metazoa</taxon>
        <taxon>Spiralia</taxon>
        <taxon>Gnathifera</taxon>
        <taxon>Rotifera</taxon>
        <taxon>Eurotatoria</taxon>
        <taxon>Bdelloidea</taxon>
        <taxon>Philodinida</taxon>
        <taxon>Philodinidae</taxon>
        <taxon>Didymodactylos</taxon>
    </lineage>
</organism>
<feature type="transmembrane region" description="Helical" evidence="5">
    <location>
        <begin position="229"/>
        <end position="256"/>
    </location>
</feature>
<dbReference type="EMBL" id="CAJNOQ010024893">
    <property type="protein sequence ID" value="CAF1532053.1"/>
    <property type="molecule type" value="Genomic_DNA"/>
</dbReference>
<name>A0A815VLJ9_9BILA</name>
<dbReference type="InterPro" id="IPR000326">
    <property type="entry name" value="PAP2/HPO"/>
</dbReference>
<feature type="transmembrane region" description="Helical" evidence="5">
    <location>
        <begin position="464"/>
        <end position="482"/>
    </location>
</feature>
<dbReference type="PANTHER" id="PTHR31310:SF7">
    <property type="entry name" value="PA-PHOSPHATASE RELATED-FAMILY PROTEIN DDB_G0268928"/>
    <property type="match status" value="1"/>
</dbReference>
<evidence type="ECO:0000259" key="6">
    <source>
        <dbReference type="SMART" id="SM00014"/>
    </source>
</evidence>
<feature type="transmembrane region" description="Helical" evidence="5">
    <location>
        <begin position="488"/>
        <end position="509"/>
    </location>
</feature>
<feature type="transmembrane region" description="Helical" evidence="5">
    <location>
        <begin position="263"/>
        <end position="280"/>
    </location>
</feature>
<feature type="transmembrane region" description="Helical" evidence="5">
    <location>
        <begin position="439"/>
        <end position="457"/>
    </location>
</feature>
<protein>
    <recommendedName>
        <fullName evidence="6">Phosphatidic acid phosphatase type 2/haloperoxidase domain-containing protein</fullName>
    </recommendedName>
</protein>
<dbReference type="Pfam" id="PF14378">
    <property type="entry name" value="PAP2_3"/>
    <property type="match status" value="1"/>
</dbReference>
<feature type="non-terminal residue" evidence="7">
    <location>
        <position position="527"/>
    </location>
</feature>
<evidence type="ECO:0000256" key="4">
    <source>
        <dbReference type="ARBA" id="ARBA00023136"/>
    </source>
</evidence>
<dbReference type="AlphaFoldDB" id="A0A815VLJ9"/>
<dbReference type="EMBL" id="CAJOBC010090484">
    <property type="protein sequence ID" value="CAF4391478.1"/>
    <property type="molecule type" value="Genomic_DNA"/>
</dbReference>
<comment type="subcellular location">
    <subcellularLocation>
        <location evidence="1">Membrane</location>
        <topology evidence="1">Multi-pass membrane protein</topology>
    </subcellularLocation>
</comment>
<keyword evidence="2 5" id="KW-0812">Transmembrane</keyword>
<reference evidence="7" key="1">
    <citation type="submission" date="2021-02" db="EMBL/GenBank/DDBJ databases">
        <authorList>
            <person name="Nowell W R."/>
        </authorList>
    </citation>
    <scope>NUCLEOTIDE SEQUENCE</scope>
</reference>
<dbReference type="Proteomes" id="UP000663829">
    <property type="component" value="Unassembled WGS sequence"/>
</dbReference>
<evidence type="ECO:0000313" key="8">
    <source>
        <dbReference type="EMBL" id="CAF4391478.1"/>
    </source>
</evidence>
<feature type="transmembrane region" description="Helical" evidence="5">
    <location>
        <begin position="321"/>
        <end position="347"/>
    </location>
</feature>
<evidence type="ECO:0000313" key="9">
    <source>
        <dbReference type="Proteomes" id="UP000663829"/>
    </source>
</evidence>
<dbReference type="Proteomes" id="UP000681722">
    <property type="component" value="Unassembled WGS sequence"/>
</dbReference>
<feature type="transmembrane region" description="Helical" evidence="5">
    <location>
        <begin position="359"/>
        <end position="379"/>
    </location>
</feature>
<proteinExistence type="predicted"/>
<evidence type="ECO:0000256" key="2">
    <source>
        <dbReference type="ARBA" id="ARBA00022692"/>
    </source>
</evidence>
<dbReference type="Gene3D" id="1.20.144.10">
    <property type="entry name" value="Phosphatidic acid phosphatase type 2/haloperoxidase"/>
    <property type="match status" value="1"/>
</dbReference>
<keyword evidence="9" id="KW-1185">Reference proteome</keyword>
<comment type="caution">
    <text evidence="7">The sequence shown here is derived from an EMBL/GenBank/DDBJ whole genome shotgun (WGS) entry which is preliminary data.</text>
</comment>
<dbReference type="InterPro" id="IPR052185">
    <property type="entry name" value="IPC_Synthase-Related"/>
</dbReference>
<evidence type="ECO:0000256" key="1">
    <source>
        <dbReference type="ARBA" id="ARBA00004141"/>
    </source>
</evidence>